<dbReference type="OrthoDB" id="9810734at2"/>
<dbReference type="InterPro" id="IPR050177">
    <property type="entry name" value="Lipid_A_modif_metabolic_enz"/>
</dbReference>
<dbReference type="RefSeq" id="WP_122189000.1">
    <property type="nucleotide sequence ID" value="NZ_RFFH01000006.1"/>
</dbReference>
<evidence type="ECO:0000313" key="2">
    <source>
        <dbReference type="EMBL" id="RMI31870.1"/>
    </source>
</evidence>
<dbReference type="InterPro" id="IPR013120">
    <property type="entry name" value="FAR_NAD-bd"/>
</dbReference>
<dbReference type="EMBL" id="RFFH01000006">
    <property type="protein sequence ID" value="RMI31870.1"/>
    <property type="molecule type" value="Genomic_DNA"/>
</dbReference>
<dbReference type="AlphaFoldDB" id="A0A3M2L575"/>
<proteinExistence type="predicted"/>
<dbReference type="InterPro" id="IPR036291">
    <property type="entry name" value="NAD(P)-bd_dom_sf"/>
</dbReference>
<comment type="caution">
    <text evidence="2">The sequence shown here is derived from an EMBL/GenBank/DDBJ whole genome shotgun (WGS) entry which is preliminary data.</text>
</comment>
<dbReference type="SUPFAM" id="SSF51735">
    <property type="entry name" value="NAD(P)-binding Rossmann-fold domains"/>
    <property type="match status" value="1"/>
</dbReference>
<sequence length="349" mass="38856">MTQHVLTGATGFVGSHLLAELLAGDPSDPVYALARSNSELPAADRVDKALQVAGFGDRDRSRLTVVESELAEELCGVDPATVERGDGPLIFWHLAASLQWRKGRRDQVFATNVDGTRHALELARSMGADLFVYMSTAYTCGALHGDIPEELHQPAAWSNVYEESKCAAEHLVAGFEGPRTLILRPSVIVGSSVDYKPSGSYTGLYGFLSELRKFKEMLGDSDDSVRFTADRSCRISFIPVDHIVTDSLSIVNAELAEPQRSIYHVTGRSESAVGEFTDYMLKLLGMQDRLYIIDESFDDPSTLERFFDKRIEFFSDYLRKEKRFVRTVPPERSVLLNELTKYIDAENAL</sequence>
<dbReference type="Proteomes" id="UP000279275">
    <property type="component" value="Unassembled WGS sequence"/>
</dbReference>
<evidence type="ECO:0000259" key="1">
    <source>
        <dbReference type="Pfam" id="PF07993"/>
    </source>
</evidence>
<feature type="domain" description="Thioester reductase (TE)" evidence="1">
    <location>
        <begin position="6"/>
        <end position="244"/>
    </location>
</feature>
<keyword evidence="3" id="KW-1185">Reference proteome</keyword>
<protein>
    <submittedName>
        <fullName evidence="2">NAD-dependent epimerase/dehydratase family protein</fullName>
    </submittedName>
</protein>
<dbReference type="Gene3D" id="3.40.50.720">
    <property type="entry name" value="NAD(P)-binding Rossmann-like Domain"/>
    <property type="match status" value="1"/>
</dbReference>
<name>A0A3M2L575_9NOCA</name>
<gene>
    <name evidence="2" type="ORF">EBN03_17015</name>
</gene>
<accession>A0A3M2L575</accession>
<reference evidence="2 3" key="1">
    <citation type="submission" date="2018-10" db="EMBL/GenBank/DDBJ databases">
        <title>Isolation from cow dung.</title>
        <authorList>
            <person name="Ling L."/>
        </authorList>
    </citation>
    <scope>NUCLEOTIDE SEQUENCE [LARGE SCALE GENOMIC DNA]</scope>
    <source>
        <strain evidence="2 3">NEAU-LL90</strain>
    </source>
</reference>
<dbReference type="Pfam" id="PF07993">
    <property type="entry name" value="NAD_binding_4"/>
    <property type="match status" value="1"/>
</dbReference>
<evidence type="ECO:0000313" key="3">
    <source>
        <dbReference type="Proteomes" id="UP000279275"/>
    </source>
</evidence>
<organism evidence="2 3">
    <name type="scientific">Nocardia stercoris</name>
    <dbReference type="NCBI Taxonomy" id="2483361"/>
    <lineage>
        <taxon>Bacteria</taxon>
        <taxon>Bacillati</taxon>
        <taxon>Actinomycetota</taxon>
        <taxon>Actinomycetes</taxon>
        <taxon>Mycobacteriales</taxon>
        <taxon>Nocardiaceae</taxon>
        <taxon>Nocardia</taxon>
    </lineage>
</organism>
<dbReference type="PANTHER" id="PTHR43245">
    <property type="entry name" value="BIFUNCTIONAL POLYMYXIN RESISTANCE PROTEIN ARNA"/>
    <property type="match status" value="1"/>
</dbReference>